<keyword evidence="5" id="KW-1185">Reference proteome</keyword>
<evidence type="ECO:0000256" key="1">
    <source>
        <dbReference type="ARBA" id="ARBA00004123"/>
    </source>
</evidence>
<evidence type="ECO:0000259" key="3">
    <source>
        <dbReference type="PROSITE" id="PS51005"/>
    </source>
</evidence>
<dbReference type="PANTHER" id="PTHR31989">
    <property type="entry name" value="NAC DOMAIN-CONTAINING PROTEIN 82-RELATED"/>
    <property type="match status" value="1"/>
</dbReference>
<dbReference type="EMBL" id="CM031823">
    <property type="protein sequence ID" value="KAG6626515.1"/>
    <property type="molecule type" value="Genomic_DNA"/>
</dbReference>
<name>A0A8T1N894_CARIL</name>
<reference evidence="4" key="1">
    <citation type="submission" date="2020-12" db="EMBL/GenBank/DDBJ databases">
        <title>WGS assembly of Carya illinoinensis cv. Pawnee.</title>
        <authorList>
            <person name="Platts A."/>
            <person name="Shu S."/>
            <person name="Wright S."/>
            <person name="Barry K."/>
            <person name="Edger P."/>
            <person name="Pires J.C."/>
            <person name="Schmutz J."/>
        </authorList>
    </citation>
    <scope>NUCLEOTIDE SEQUENCE</scope>
    <source>
        <tissue evidence="4">Leaf</tissue>
    </source>
</reference>
<evidence type="ECO:0000313" key="5">
    <source>
        <dbReference type="Proteomes" id="UP000811609"/>
    </source>
</evidence>
<protein>
    <recommendedName>
        <fullName evidence="3">NAC domain-containing protein</fullName>
    </recommendedName>
</protein>
<dbReference type="Pfam" id="PF02365">
    <property type="entry name" value="NAM"/>
    <property type="match status" value="1"/>
</dbReference>
<organism evidence="4 5">
    <name type="scientific">Carya illinoinensis</name>
    <name type="common">Pecan</name>
    <dbReference type="NCBI Taxonomy" id="32201"/>
    <lineage>
        <taxon>Eukaryota</taxon>
        <taxon>Viridiplantae</taxon>
        <taxon>Streptophyta</taxon>
        <taxon>Embryophyta</taxon>
        <taxon>Tracheophyta</taxon>
        <taxon>Spermatophyta</taxon>
        <taxon>Magnoliopsida</taxon>
        <taxon>eudicotyledons</taxon>
        <taxon>Gunneridae</taxon>
        <taxon>Pentapetalae</taxon>
        <taxon>rosids</taxon>
        <taxon>fabids</taxon>
        <taxon>Fagales</taxon>
        <taxon>Juglandaceae</taxon>
        <taxon>Carya</taxon>
    </lineage>
</organism>
<feature type="domain" description="NAC" evidence="3">
    <location>
        <begin position="14"/>
        <end position="165"/>
    </location>
</feature>
<proteinExistence type="predicted"/>
<feature type="compositionally biased region" description="Low complexity" evidence="2">
    <location>
        <begin position="257"/>
        <end position="267"/>
    </location>
</feature>
<dbReference type="InterPro" id="IPR003441">
    <property type="entry name" value="NAC-dom"/>
</dbReference>
<evidence type="ECO:0000256" key="2">
    <source>
        <dbReference type="SAM" id="MobiDB-lite"/>
    </source>
</evidence>
<feature type="region of interest" description="Disordered" evidence="2">
    <location>
        <begin position="242"/>
        <end position="270"/>
    </location>
</feature>
<dbReference type="Proteomes" id="UP000811609">
    <property type="component" value="Chromosome 15"/>
</dbReference>
<dbReference type="GO" id="GO:0003677">
    <property type="term" value="F:DNA binding"/>
    <property type="evidence" value="ECO:0007669"/>
    <property type="project" value="InterPro"/>
</dbReference>
<dbReference type="GO" id="GO:0006355">
    <property type="term" value="P:regulation of DNA-templated transcription"/>
    <property type="evidence" value="ECO:0007669"/>
    <property type="project" value="InterPro"/>
</dbReference>
<accession>A0A8T1N894</accession>
<evidence type="ECO:0000313" key="4">
    <source>
        <dbReference type="EMBL" id="KAG6626515.1"/>
    </source>
</evidence>
<dbReference type="PROSITE" id="PS51005">
    <property type="entry name" value="NAC"/>
    <property type="match status" value="1"/>
</dbReference>
<dbReference type="AlphaFoldDB" id="A0A8T1N894"/>
<gene>
    <name evidence="4" type="ORF">CIPAW_15G054400</name>
</gene>
<comment type="subcellular location">
    <subcellularLocation>
        <location evidence="1">Nucleus</location>
    </subcellularLocation>
</comment>
<sequence length="316" mass="35900">MGDPQNPGAMSFLQHPGCGFNPSQQQLLCYYLTDKNNGDDDGGCKGYDLIRELELYKYDPFDLPDEACFFYGLGARQRHWYCFAARNVKESRGGRRKTKSGFWKRGMVRNVVGPGGKVVVGTRSRFIFYLGNFPKTATRTDWVMHEYALIDHLKAPFVLCRVFAQSRAGNRISENGLSSCAEESVSAVRHIGIQHDGYLTPYTLEPKMHDDNHVNRNQEIPKYPMRSVSELDDQVMPGPVSVDSFPLPSRAQPREQMSSSMPPGSSSECFEGLTDQQLRQISLREDVAFEDLFLFLIEGSFLQWSPYQKTFSPVEY</sequence>
<comment type="caution">
    <text evidence="4">The sequence shown here is derived from an EMBL/GenBank/DDBJ whole genome shotgun (WGS) entry which is preliminary data.</text>
</comment>
<dbReference type="GO" id="GO:0005634">
    <property type="term" value="C:nucleus"/>
    <property type="evidence" value="ECO:0007669"/>
    <property type="project" value="UniProtKB-SubCell"/>
</dbReference>